<keyword evidence="1" id="KW-0812">Transmembrane</keyword>
<evidence type="ECO:0000256" key="1">
    <source>
        <dbReference type="SAM" id="Phobius"/>
    </source>
</evidence>
<dbReference type="Proteomes" id="UP000183810">
    <property type="component" value="Chromosome"/>
</dbReference>
<proteinExistence type="predicted"/>
<name>A0A1J0VZ95_9NOCA</name>
<evidence type="ECO:0000313" key="3">
    <source>
        <dbReference type="Proteomes" id="UP000183810"/>
    </source>
</evidence>
<protein>
    <submittedName>
        <fullName evidence="2">Uncharacterized protein</fullName>
    </submittedName>
</protein>
<keyword evidence="3" id="KW-1185">Reference proteome</keyword>
<dbReference type="EMBL" id="CP018082">
    <property type="protein sequence ID" value="APE37388.1"/>
    <property type="molecule type" value="Genomic_DNA"/>
</dbReference>
<keyword evidence="1" id="KW-0472">Membrane</keyword>
<organism evidence="2 3">
    <name type="scientific">Nocardia mangyaensis</name>
    <dbReference type="NCBI Taxonomy" id="2213200"/>
    <lineage>
        <taxon>Bacteria</taxon>
        <taxon>Bacillati</taxon>
        <taxon>Actinomycetota</taxon>
        <taxon>Actinomycetes</taxon>
        <taxon>Mycobacteriales</taxon>
        <taxon>Nocardiaceae</taxon>
        <taxon>Nocardia</taxon>
    </lineage>
</organism>
<gene>
    <name evidence="2" type="ORF">BOX37_29545</name>
</gene>
<feature type="transmembrane region" description="Helical" evidence="1">
    <location>
        <begin position="49"/>
        <end position="69"/>
    </location>
</feature>
<dbReference type="OrthoDB" id="4570275at2"/>
<sequence length="90" mass="9725">MKRWIVTALSELGLAVVCLVGAVVSWGDARRTTEFATGDDQPGFVAVRYLPPLLMLATVLVIVAGLLVIDAVARIWTARPVAPRPVEPMR</sequence>
<keyword evidence="1" id="KW-1133">Transmembrane helix</keyword>
<dbReference type="KEGG" id="nsl:BOX37_29545"/>
<dbReference type="RefSeq" id="WP_071930555.1">
    <property type="nucleotide sequence ID" value="NZ_CP018082.1"/>
</dbReference>
<dbReference type="AlphaFoldDB" id="A0A1J0VZ95"/>
<accession>A0A1J0VZ95</accession>
<reference evidence="2" key="1">
    <citation type="submission" date="2016-11" db="EMBL/GenBank/DDBJ databases">
        <authorList>
            <person name="Jaros S."/>
            <person name="Januszkiewicz K."/>
            <person name="Wedrychowicz H."/>
        </authorList>
    </citation>
    <scope>NUCLEOTIDE SEQUENCE [LARGE SCALE GENOMIC DNA]</scope>
    <source>
        <strain evidence="2">Y48</strain>
    </source>
</reference>
<evidence type="ECO:0000313" key="2">
    <source>
        <dbReference type="EMBL" id="APE37388.1"/>
    </source>
</evidence>